<dbReference type="CDD" id="cd13954">
    <property type="entry name" value="7tmA_OR"/>
    <property type="match status" value="1"/>
</dbReference>
<keyword evidence="9" id="KW-1015">Disulfide bond</keyword>
<name>A0A6P7WQ13_9AMPH</name>
<evidence type="ECO:0000256" key="10">
    <source>
        <dbReference type="ARBA" id="ARBA00023170"/>
    </source>
</evidence>
<dbReference type="PRINTS" id="PR00245">
    <property type="entry name" value="OLFACTORYR"/>
</dbReference>
<evidence type="ECO:0000256" key="13">
    <source>
        <dbReference type="RuleBase" id="RU000688"/>
    </source>
</evidence>
<feature type="transmembrane region" description="Helical" evidence="14">
    <location>
        <begin position="98"/>
        <end position="120"/>
    </location>
</feature>
<dbReference type="PANTHER" id="PTHR24242">
    <property type="entry name" value="G-PROTEIN COUPLED RECEPTOR"/>
    <property type="match status" value="1"/>
</dbReference>
<dbReference type="SUPFAM" id="SSF81321">
    <property type="entry name" value="Family A G protein-coupled receptor-like"/>
    <property type="match status" value="1"/>
</dbReference>
<keyword evidence="7 13" id="KW-0297">G-protein coupled receptor</keyword>
<dbReference type="FunFam" id="1.20.1070.10:FF:000001">
    <property type="entry name" value="Olfactory receptor"/>
    <property type="match status" value="1"/>
</dbReference>
<feature type="transmembrane region" description="Helical" evidence="14">
    <location>
        <begin position="26"/>
        <end position="48"/>
    </location>
</feature>
<evidence type="ECO:0000256" key="3">
    <source>
        <dbReference type="ARBA" id="ARBA00022606"/>
    </source>
</evidence>
<dbReference type="PROSITE" id="PS00237">
    <property type="entry name" value="G_PROTEIN_RECEP_F1_1"/>
    <property type="match status" value="1"/>
</dbReference>
<dbReference type="GO" id="GO:0005886">
    <property type="term" value="C:plasma membrane"/>
    <property type="evidence" value="ECO:0007669"/>
    <property type="project" value="UniProtKB-SubCell"/>
</dbReference>
<dbReference type="InterPro" id="IPR000725">
    <property type="entry name" value="Olfact_rcpt"/>
</dbReference>
<keyword evidence="4 13" id="KW-0812">Transmembrane</keyword>
<keyword evidence="2 14" id="KW-1003">Cell membrane</keyword>
<evidence type="ECO:0000256" key="7">
    <source>
        <dbReference type="ARBA" id="ARBA00023040"/>
    </source>
</evidence>
<organism evidence="16 17">
    <name type="scientific">Microcaecilia unicolor</name>
    <dbReference type="NCBI Taxonomy" id="1415580"/>
    <lineage>
        <taxon>Eukaryota</taxon>
        <taxon>Metazoa</taxon>
        <taxon>Chordata</taxon>
        <taxon>Craniata</taxon>
        <taxon>Vertebrata</taxon>
        <taxon>Euteleostomi</taxon>
        <taxon>Amphibia</taxon>
        <taxon>Gymnophiona</taxon>
        <taxon>Siphonopidae</taxon>
        <taxon>Microcaecilia</taxon>
    </lineage>
</organism>
<evidence type="ECO:0000256" key="9">
    <source>
        <dbReference type="ARBA" id="ARBA00023157"/>
    </source>
</evidence>
<gene>
    <name evidence="17" type="primary">LOC115457179</name>
</gene>
<dbReference type="InterPro" id="IPR017452">
    <property type="entry name" value="GPCR_Rhodpsn_7TM"/>
</dbReference>
<evidence type="ECO:0000256" key="12">
    <source>
        <dbReference type="ARBA" id="ARBA00023224"/>
    </source>
</evidence>
<accession>A0A6P7WQ13</accession>
<dbReference type="InterPro" id="IPR050939">
    <property type="entry name" value="Olfactory_GPCR1"/>
</dbReference>
<feature type="transmembrane region" description="Helical" evidence="14">
    <location>
        <begin position="60"/>
        <end position="78"/>
    </location>
</feature>
<dbReference type="PANTHER" id="PTHR24242:SF397">
    <property type="entry name" value="OLFACTORY RECEPTOR"/>
    <property type="match status" value="1"/>
</dbReference>
<keyword evidence="8 14" id="KW-0472">Membrane</keyword>
<dbReference type="PROSITE" id="PS50262">
    <property type="entry name" value="G_PROTEIN_RECEP_F1_2"/>
    <property type="match status" value="1"/>
</dbReference>
<dbReference type="GO" id="GO:0004930">
    <property type="term" value="F:G protein-coupled receptor activity"/>
    <property type="evidence" value="ECO:0007669"/>
    <property type="project" value="UniProtKB-KW"/>
</dbReference>
<feature type="transmembrane region" description="Helical" evidence="14">
    <location>
        <begin position="238"/>
        <end position="260"/>
    </location>
</feature>
<dbReference type="RefSeq" id="XP_030042463.1">
    <property type="nucleotide sequence ID" value="XM_030186603.1"/>
</dbReference>
<comment type="similarity">
    <text evidence="13">Belongs to the G-protein coupled receptor 1 family.</text>
</comment>
<evidence type="ECO:0000256" key="11">
    <source>
        <dbReference type="ARBA" id="ARBA00023180"/>
    </source>
</evidence>
<protein>
    <recommendedName>
        <fullName evidence="14">Olfactory receptor</fullName>
    </recommendedName>
</protein>
<keyword evidence="6 14" id="KW-1133">Transmembrane helix</keyword>
<evidence type="ECO:0000256" key="2">
    <source>
        <dbReference type="ARBA" id="ARBA00022475"/>
    </source>
</evidence>
<dbReference type="Gene3D" id="1.20.1070.10">
    <property type="entry name" value="Rhodopsin 7-helix transmembrane proteins"/>
    <property type="match status" value="1"/>
</dbReference>
<feature type="transmembrane region" description="Helical" evidence="14">
    <location>
        <begin position="202"/>
        <end position="226"/>
    </location>
</feature>
<dbReference type="KEGG" id="muo:115457179"/>
<evidence type="ECO:0000256" key="8">
    <source>
        <dbReference type="ARBA" id="ARBA00023136"/>
    </source>
</evidence>
<keyword evidence="11" id="KW-0325">Glycoprotein</keyword>
<dbReference type="InParanoid" id="A0A6P7WQ13"/>
<evidence type="ECO:0000313" key="17">
    <source>
        <dbReference type="RefSeq" id="XP_030042463.1"/>
    </source>
</evidence>
<comment type="subcellular location">
    <subcellularLocation>
        <location evidence="1 14">Cell membrane</location>
        <topology evidence="1 14">Multi-pass membrane protein</topology>
    </subcellularLocation>
</comment>
<dbReference type="Proteomes" id="UP000515156">
    <property type="component" value="Chromosome 14"/>
</dbReference>
<dbReference type="InterPro" id="IPR000276">
    <property type="entry name" value="GPCR_Rhodpsn"/>
</dbReference>
<feature type="transmembrane region" description="Helical" evidence="14">
    <location>
        <begin position="272"/>
        <end position="292"/>
    </location>
</feature>
<evidence type="ECO:0000256" key="1">
    <source>
        <dbReference type="ARBA" id="ARBA00004651"/>
    </source>
</evidence>
<feature type="domain" description="G-protein coupled receptors family 1 profile" evidence="15">
    <location>
        <begin position="41"/>
        <end position="290"/>
    </location>
</feature>
<keyword evidence="5 14" id="KW-0552">Olfaction</keyword>
<evidence type="ECO:0000256" key="4">
    <source>
        <dbReference type="ARBA" id="ARBA00022692"/>
    </source>
</evidence>
<proteinExistence type="inferred from homology"/>
<keyword evidence="10 13" id="KW-0675">Receptor</keyword>
<evidence type="ECO:0000256" key="14">
    <source>
        <dbReference type="RuleBase" id="RU363047"/>
    </source>
</evidence>
<keyword evidence="3 14" id="KW-0716">Sensory transduction</keyword>
<keyword evidence="16" id="KW-1185">Reference proteome</keyword>
<keyword evidence="12 13" id="KW-0807">Transducer</keyword>
<evidence type="ECO:0000256" key="6">
    <source>
        <dbReference type="ARBA" id="ARBA00022989"/>
    </source>
</evidence>
<dbReference type="Pfam" id="PF13853">
    <property type="entry name" value="7tm_4"/>
    <property type="match status" value="1"/>
</dbReference>
<dbReference type="AlphaFoldDB" id="A0A6P7WQ13"/>
<evidence type="ECO:0000256" key="5">
    <source>
        <dbReference type="ARBA" id="ARBA00022725"/>
    </source>
</evidence>
<dbReference type="GO" id="GO:0004984">
    <property type="term" value="F:olfactory receptor activity"/>
    <property type="evidence" value="ECO:0007669"/>
    <property type="project" value="InterPro"/>
</dbReference>
<sequence length="319" mass="35566">MGSENQSTVTTFVLLGFSIYPELKSVLFLVFCLVYTLTIAGNITIIVIIKNDPHLHTPMYFFLTNLSLLEICYTSNIVPKMLSDILTENRSVSMLACITQLYFFGSLGSTECFLLGVMAYDRYLAICHPLRYRSLMNNKVCVHLAASSWLSGFLATLIAVSLISQLHFCGPNKIKHFFCDLQPVLKLSCSDTFITETIAGTFASIILLGSCLLTVGSYVQIISTILRIPSSEGRQKAFSTCISHLTVVIIFYGAMIFMYVKPTTANSFGFNKILALLYTVVTPLLNPFIYTLRNKDVKKALRKAAGNIWITEKNASFLR</sequence>
<dbReference type="PRINTS" id="PR00237">
    <property type="entry name" value="GPCRRHODOPSN"/>
</dbReference>
<evidence type="ECO:0000259" key="15">
    <source>
        <dbReference type="PROSITE" id="PS50262"/>
    </source>
</evidence>
<evidence type="ECO:0000313" key="16">
    <source>
        <dbReference type="Proteomes" id="UP000515156"/>
    </source>
</evidence>
<dbReference type="GeneID" id="115457179"/>
<dbReference type="OrthoDB" id="9444602at2759"/>
<feature type="transmembrane region" description="Helical" evidence="14">
    <location>
        <begin position="140"/>
        <end position="163"/>
    </location>
</feature>
<reference evidence="17" key="1">
    <citation type="submission" date="2025-08" db="UniProtKB">
        <authorList>
            <consortium name="RefSeq"/>
        </authorList>
    </citation>
    <scope>IDENTIFICATION</scope>
</reference>